<gene>
    <name evidence="1" type="ORF">SDC9_115653</name>
</gene>
<reference evidence="1" key="1">
    <citation type="submission" date="2019-08" db="EMBL/GenBank/DDBJ databases">
        <authorList>
            <person name="Kucharzyk K."/>
            <person name="Murdoch R.W."/>
            <person name="Higgins S."/>
            <person name="Loffler F."/>
        </authorList>
    </citation>
    <scope>NUCLEOTIDE SEQUENCE</scope>
</reference>
<evidence type="ECO:0000313" key="1">
    <source>
        <dbReference type="EMBL" id="MPM68719.1"/>
    </source>
</evidence>
<dbReference type="EMBL" id="VSSQ01022419">
    <property type="protein sequence ID" value="MPM68719.1"/>
    <property type="molecule type" value="Genomic_DNA"/>
</dbReference>
<name>A0A645BTH7_9ZZZZ</name>
<proteinExistence type="predicted"/>
<comment type="caution">
    <text evidence="1">The sequence shown here is derived from an EMBL/GenBank/DDBJ whole genome shotgun (WGS) entry which is preliminary data.</text>
</comment>
<accession>A0A645BTH7</accession>
<organism evidence="1">
    <name type="scientific">bioreactor metagenome</name>
    <dbReference type="NCBI Taxonomy" id="1076179"/>
    <lineage>
        <taxon>unclassified sequences</taxon>
        <taxon>metagenomes</taxon>
        <taxon>ecological metagenomes</taxon>
    </lineage>
</organism>
<protein>
    <submittedName>
        <fullName evidence="1">Uncharacterized protein</fullName>
    </submittedName>
</protein>
<dbReference type="AlphaFoldDB" id="A0A645BTH7"/>
<sequence length="111" mass="13120">MLEFLQLTMQATFTQYEEEHKLKLLTYRDVQQGFKFRFDKDQMIIPTRLQRAQEAQYEVRSAVRMPNEIREERGWEPADGGNQLMGSRDLAPLKWLMENPDKVRQNKGGAT</sequence>